<dbReference type="Pfam" id="PF00270">
    <property type="entry name" value="DEAD"/>
    <property type="match status" value="1"/>
</dbReference>
<proteinExistence type="predicted"/>
<keyword evidence="3" id="KW-0347">Helicase</keyword>
<feature type="compositionally biased region" description="Basic residues" evidence="5">
    <location>
        <begin position="10"/>
        <end position="22"/>
    </location>
</feature>
<organism evidence="7 8">
    <name type="scientific">Sphagnum jensenii</name>
    <dbReference type="NCBI Taxonomy" id="128206"/>
    <lineage>
        <taxon>Eukaryota</taxon>
        <taxon>Viridiplantae</taxon>
        <taxon>Streptophyta</taxon>
        <taxon>Embryophyta</taxon>
        <taxon>Bryophyta</taxon>
        <taxon>Sphagnophytina</taxon>
        <taxon>Sphagnopsida</taxon>
        <taxon>Sphagnales</taxon>
        <taxon>Sphagnaceae</taxon>
        <taxon>Sphagnum</taxon>
    </lineage>
</organism>
<keyword evidence="1" id="KW-0547">Nucleotide-binding</keyword>
<evidence type="ECO:0000256" key="4">
    <source>
        <dbReference type="ARBA" id="ARBA00022840"/>
    </source>
</evidence>
<protein>
    <recommendedName>
        <fullName evidence="6">Helicase ATP-binding domain-containing protein</fullName>
    </recommendedName>
</protein>
<dbReference type="InterPro" id="IPR014001">
    <property type="entry name" value="Helicase_ATP-bd"/>
</dbReference>
<sequence>MAKGDDALAKKKNKAIRKRNRRAGVDTTEFAEGVKAHKRRRKLGTRRVCEGMCYSLPTPEDPFNERKKRSKRKAALDGENNADEQSASRKRSRRTETGSDGKPKHSEGVNQTTSRAMGGNQCVNGMKDNKAGAKQTLGHRSGGKHAADVRALNLEQPYPGMLKNVHLKGSSQHVKQVSIERLLSGEKPTDSDVIDPVVHAFRMALLAIWEGTSAVVSDKNAGGDQEVGGQLRKYVSQFEWQWWQALAQGVDVLGASSNSYHAQAYVVPAATQIAAHRHTNGLLHKPIVLFLVCSREQALLVRQICKPLKKALDIQSVSLHPGTSLKHQLDGLAVRTPEIIVATPDRLCQLLAVQAFSLGSVSYVVVDGMDDLISHGYREEMATIKGYLPPRAKIGILSATFPVEVVDITRNWLRGPVVRASSDLSCPAMSACITQAVTVVTTEEAKLSKIKKILEQVWKKQEADSCSGKVLVLVRHADQFPVLMELLQKQGFSPQALDGSPIMQSQSREGRGIALVAQYDQVIDMSMLANVEVLINYDFSWSAELYSKIVAQIARTTTCGRVETLCTGAAALQAKNLIEVLEKSWQPIPHALRLLAQASSLLHSS</sequence>
<evidence type="ECO:0000256" key="3">
    <source>
        <dbReference type="ARBA" id="ARBA00022806"/>
    </source>
</evidence>
<dbReference type="SMART" id="SM00487">
    <property type="entry name" value="DEXDc"/>
    <property type="match status" value="1"/>
</dbReference>
<evidence type="ECO:0000256" key="1">
    <source>
        <dbReference type="ARBA" id="ARBA00022741"/>
    </source>
</evidence>
<dbReference type="EMBL" id="OZ023711">
    <property type="protein sequence ID" value="CAK9859589.1"/>
    <property type="molecule type" value="Genomic_DNA"/>
</dbReference>
<keyword evidence="2" id="KW-0378">Hydrolase</keyword>
<dbReference type="Gene3D" id="3.40.50.300">
    <property type="entry name" value="P-loop containing nucleotide triphosphate hydrolases"/>
    <property type="match status" value="2"/>
</dbReference>
<gene>
    <name evidence="7" type="ORF">CSSPJE1EN2_LOCUS2584</name>
</gene>
<name>A0ABP1AAT6_9BRYO</name>
<feature type="compositionally biased region" description="Basic and acidic residues" evidence="5">
    <location>
        <begin position="94"/>
        <end position="107"/>
    </location>
</feature>
<keyword evidence="4" id="KW-0067">ATP-binding</keyword>
<evidence type="ECO:0000313" key="8">
    <source>
        <dbReference type="Proteomes" id="UP001497522"/>
    </source>
</evidence>
<evidence type="ECO:0000259" key="6">
    <source>
        <dbReference type="PROSITE" id="PS51192"/>
    </source>
</evidence>
<feature type="domain" description="Helicase ATP-binding" evidence="6">
    <location>
        <begin position="243"/>
        <end position="419"/>
    </location>
</feature>
<evidence type="ECO:0000313" key="7">
    <source>
        <dbReference type="EMBL" id="CAK9859589.1"/>
    </source>
</evidence>
<dbReference type="PROSITE" id="PS51192">
    <property type="entry name" value="HELICASE_ATP_BIND_1"/>
    <property type="match status" value="1"/>
</dbReference>
<feature type="region of interest" description="Disordered" evidence="5">
    <location>
        <begin position="1"/>
        <end position="145"/>
    </location>
</feature>
<dbReference type="Proteomes" id="UP001497522">
    <property type="component" value="Chromosome 10"/>
</dbReference>
<dbReference type="SUPFAM" id="SSF52540">
    <property type="entry name" value="P-loop containing nucleoside triphosphate hydrolases"/>
    <property type="match status" value="2"/>
</dbReference>
<reference evidence="7" key="1">
    <citation type="submission" date="2024-03" db="EMBL/GenBank/DDBJ databases">
        <authorList>
            <consortium name="ELIXIR-Norway"/>
            <consortium name="Elixir Norway"/>
        </authorList>
    </citation>
    <scope>NUCLEOTIDE SEQUENCE</scope>
</reference>
<accession>A0ABP1AAT6</accession>
<dbReference type="PANTHER" id="PTHR47960">
    <property type="entry name" value="DEAD-BOX ATP-DEPENDENT RNA HELICASE 50"/>
    <property type="match status" value="1"/>
</dbReference>
<dbReference type="InterPro" id="IPR011545">
    <property type="entry name" value="DEAD/DEAH_box_helicase_dom"/>
</dbReference>
<feature type="compositionally biased region" description="Basic residues" evidence="5">
    <location>
        <begin position="36"/>
        <end position="45"/>
    </location>
</feature>
<keyword evidence="8" id="KW-1185">Reference proteome</keyword>
<evidence type="ECO:0000256" key="5">
    <source>
        <dbReference type="SAM" id="MobiDB-lite"/>
    </source>
</evidence>
<evidence type="ECO:0000256" key="2">
    <source>
        <dbReference type="ARBA" id="ARBA00022801"/>
    </source>
</evidence>
<dbReference type="InterPro" id="IPR027417">
    <property type="entry name" value="P-loop_NTPase"/>
</dbReference>